<feature type="compositionally biased region" description="Basic and acidic residues" evidence="3">
    <location>
        <begin position="604"/>
        <end position="622"/>
    </location>
</feature>
<feature type="coiled-coil region" evidence="2">
    <location>
        <begin position="837"/>
        <end position="942"/>
    </location>
</feature>
<feature type="compositionally biased region" description="Polar residues" evidence="3">
    <location>
        <begin position="1340"/>
        <end position="1353"/>
    </location>
</feature>
<feature type="compositionally biased region" description="Low complexity" evidence="3">
    <location>
        <begin position="170"/>
        <end position="183"/>
    </location>
</feature>
<evidence type="ECO:0000313" key="7">
    <source>
        <dbReference type="Proteomes" id="UP000230066"/>
    </source>
</evidence>
<dbReference type="GO" id="GO:0035459">
    <property type="term" value="P:vesicle cargo loading"/>
    <property type="evidence" value="ECO:0007669"/>
    <property type="project" value="TreeGrafter"/>
</dbReference>
<feature type="region of interest" description="Disordered" evidence="3">
    <location>
        <begin position="1234"/>
        <end position="1361"/>
    </location>
</feature>
<gene>
    <name evidence="6" type="ORF">D915_005489</name>
</gene>
<feature type="region of interest" description="Disordered" evidence="3">
    <location>
        <begin position="961"/>
        <end position="1026"/>
    </location>
</feature>
<keyword evidence="4" id="KW-0812">Transmembrane</keyword>
<feature type="compositionally biased region" description="Basic and acidic residues" evidence="3">
    <location>
        <begin position="259"/>
        <end position="278"/>
    </location>
</feature>
<dbReference type="EMBL" id="JXXN02001979">
    <property type="protein sequence ID" value="THD23731.1"/>
    <property type="molecule type" value="Genomic_DNA"/>
</dbReference>
<evidence type="ECO:0000256" key="5">
    <source>
        <dbReference type="SAM" id="SignalP"/>
    </source>
</evidence>
<feature type="compositionally biased region" description="Polar residues" evidence="3">
    <location>
        <begin position="497"/>
        <end position="535"/>
    </location>
</feature>
<evidence type="ECO:0000256" key="2">
    <source>
        <dbReference type="SAM" id="Coils"/>
    </source>
</evidence>
<feature type="chain" id="PRO_5020029822" evidence="5">
    <location>
        <begin position="23"/>
        <end position="1361"/>
    </location>
</feature>
<dbReference type="GO" id="GO:0009306">
    <property type="term" value="P:protein secretion"/>
    <property type="evidence" value="ECO:0007669"/>
    <property type="project" value="TreeGrafter"/>
</dbReference>
<feature type="transmembrane region" description="Helical" evidence="4">
    <location>
        <begin position="725"/>
        <end position="749"/>
    </location>
</feature>
<feature type="compositionally biased region" description="Polar residues" evidence="3">
    <location>
        <begin position="393"/>
        <end position="412"/>
    </location>
</feature>
<evidence type="ECO:0000313" key="6">
    <source>
        <dbReference type="EMBL" id="THD23731.1"/>
    </source>
</evidence>
<feature type="compositionally biased region" description="Low complexity" evidence="3">
    <location>
        <begin position="1263"/>
        <end position="1278"/>
    </location>
</feature>
<feature type="region of interest" description="Disordered" evidence="3">
    <location>
        <begin position="163"/>
        <end position="217"/>
    </location>
</feature>
<keyword evidence="1 2" id="KW-0175">Coiled coil</keyword>
<dbReference type="PANTHER" id="PTHR23158">
    <property type="entry name" value="MELANOMA INHIBITORY ACTIVITY-RELATED"/>
    <property type="match status" value="1"/>
</dbReference>
<name>A0A4E0RBV2_FASHE</name>
<feature type="compositionally biased region" description="Basic and acidic residues" evidence="3">
    <location>
        <begin position="553"/>
        <end position="570"/>
    </location>
</feature>
<keyword evidence="5" id="KW-0732">Signal</keyword>
<feature type="coiled-coil region" evidence="2">
    <location>
        <begin position="759"/>
        <end position="800"/>
    </location>
</feature>
<evidence type="ECO:0000256" key="3">
    <source>
        <dbReference type="SAM" id="MobiDB-lite"/>
    </source>
</evidence>
<protein>
    <submittedName>
        <fullName evidence="6">Melanoma inhibitory activity protein 3</fullName>
    </submittedName>
</protein>
<keyword evidence="7" id="KW-1185">Reference proteome</keyword>
<feature type="compositionally biased region" description="Pro residues" evidence="3">
    <location>
        <begin position="1286"/>
        <end position="1297"/>
    </location>
</feature>
<feature type="region of interest" description="Disordered" evidence="3">
    <location>
        <begin position="340"/>
        <end position="580"/>
    </location>
</feature>
<feature type="compositionally biased region" description="Basic and acidic residues" evidence="3">
    <location>
        <begin position="354"/>
        <end position="379"/>
    </location>
</feature>
<dbReference type="PANTHER" id="PTHR23158:SF33">
    <property type="entry name" value="TRANSPORT AND GOLGI ORGANIZATION PROTEIN 1"/>
    <property type="match status" value="1"/>
</dbReference>
<proteinExistence type="predicted"/>
<feature type="compositionally biased region" description="Pro residues" evidence="3">
    <location>
        <begin position="1323"/>
        <end position="1336"/>
    </location>
</feature>
<dbReference type="Proteomes" id="UP000230066">
    <property type="component" value="Unassembled WGS sequence"/>
</dbReference>
<feature type="region of interest" description="Disordered" evidence="3">
    <location>
        <begin position="604"/>
        <end position="645"/>
    </location>
</feature>
<feature type="signal peptide" evidence="5">
    <location>
        <begin position="1"/>
        <end position="22"/>
    </location>
</feature>
<feature type="compositionally biased region" description="Polar residues" evidence="3">
    <location>
        <begin position="340"/>
        <end position="352"/>
    </location>
</feature>
<feature type="compositionally biased region" description="Polar residues" evidence="3">
    <location>
        <begin position="1004"/>
        <end position="1016"/>
    </location>
</feature>
<feature type="compositionally biased region" description="Polar residues" evidence="3">
    <location>
        <begin position="961"/>
        <end position="970"/>
    </location>
</feature>
<feature type="compositionally biased region" description="Polar residues" evidence="3">
    <location>
        <begin position="294"/>
        <end position="311"/>
    </location>
</feature>
<comment type="caution">
    <text evidence="6">The sequence shown here is derived from an EMBL/GenBank/DDBJ whole genome shotgun (WGS) entry which is preliminary data.</text>
</comment>
<reference evidence="6" key="1">
    <citation type="submission" date="2019-03" db="EMBL/GenBank/DDBJ databases">
        <title>Improved annotation for the trematode Fasciola hepatica.</title>
        <authorList>
            <person name="Choi Y.-J."/>
            <person name="Martin J."/>
            <person name="Mitreva M."/>
        </authorList>
    </citation>
    <scope>NUCLEOTIDE SEQUENCE [LARGE SCALE GENOMIC DNA]</scope>
</reference>
<evidence type="ECO:0000256" key="4">
    <source>
        <dbReference type="SAM" id="Phobius"/>
    </source>
</evidence>
<dbReference type="GO" id="GO:0070971">
    <property type="term" value="C:endoplasmic reticulum exit site"/>
    <property type="evidence" value="ECO:0007669"/>
    <property type="project" value="TreeGrafter"/>
</dbReference>
<dbReference type="GO" id="GO:0006888">
    <property type="term" value="P:endoplasmic reticulum to Golgi vesicle-mediated transport"/>
    <property type="evidence" value="ECO:0007669"/>
    <property type="project" value="TreeGrafter"/>
</dbReference>
<keyword evidence="4" id="KW-0472">Membrane</keyword>
<feature type="coiled-coil region" evidence="2">
    <location>
        <begin position="1039"/>
        <end position="1094"/>
    </location>
</feature>
<feature type="region of interest" description="Disordered" evidence="3">
    <location>
        <begin position="229"/>
        <end position="324"/>
    </location>
</feature>
<dbReference type="InterPro" id="IPR051500">
    <property type="entry name" value="cTAGE_MIA/OTOR"/>
</dbReference>
<sequence length="1361" mass="151459">MSICNLSAISLRLSLLIAIVLCYETLNRPPPAEVFCVDSNCDKRIAQVRMLKDFLDGGKLIITKNTVVDMVAKSASTEDTRVKISHNGQTYYVDATFVQEMSSPKPSSFHRFDNRDAVHFDGNQTPRTITPSILPVEQGKVIHKSENSARHELAEQLTEDKFEEKEEMISNSSVPGSSNSFRNTTKSGEKPLGTSTEESAQKPLANNVPEKTVPDEFVIQTDKVIQRLSQTPKGMQDAPTPTPSVDPKPESSQPNIKALRPEPMKKSPQERSLNKDLKNSVPDKTPDFEVDNILRQSSKIPNGNADTSASSAPVDFKSEPLQPDVNASRLIVSFSPAANETNEKATSLSGVTDHTVRAEARDVIMKEELESDPKEKSPDELSETNYEAAGKPTHSQSVPLPTSGTVETTSTEYPVDDDVNSKVATLLGEPIAESKIERGDGNSITLKKPDSATPTGSKSGSVPIVEFDLSDLPSYTNESETFKESPSIENLVEETPALSTEFNGSETNSPEQTTEEQQLPSGKSSKTNVINSEQLLVTPEHSESGVSESSDVTEEKSLPTEDWDTSKHASEGASVLNPLEGSNEELKTQFESNKSVDDLNTHWKQDSQEHKSFTERHTHETPSSEPHGPPQAPSTKTTSTSDEKLNLMGGINTSYPHFPGLIQCIIWAANETRSLPTGAKSGAPLARLVIKLHSIAEMLLFYLPHPVRNLAEKVAGLIALPLDFIVVWLLIVFGLFVMRNIMLAMLVLVKPRDPTRLEYEKADEQISQLFSRLSDQEEANTKLINLVTELTDKLQNIESEHSSRVVDLQELVDASKTELCALEKRLSEAVDTHRNVEKELQLRLIEKEENITKLDTELSQLNMERSTLETEWKTKLVELKESHKKAMDDAKKEHEDLYHQAVDYYNRMKAMQPEMDRLIEARKQAEDKVVALQAELDSLHTTFTTLKSFELALEQETALTNQKSTNSVDQSDYMLVEGSGESDTELSKQKRDVADEEDAKKQSVSDSCESISMENSETAEKRRHPESKLRANLSLFLDVGRLQAELTAAQSRAKGEEARAECEHELRLKLEEKLEQIEHENSDLRTQCSQAEEEKLSSQTRLDVLSAYFKERELELQRDLGKHVVVSSESSEALDNFRKRNKELEAELKSLREQVHSMRRELGESERISRRQIAELDKRSHENWLSARAAEHQVKELRDENTLLRQKLLEAERAILPPALRAQQVNQTRFSLPIGQLPSIPVPRPTFRNSFTPGPGRLEKRSLSGQSLTSLSSQTSMSRPEMANLPFPPPPPPPIPLPRNMSPGGLQPPFIPGLSPNRLPFPHGFPPPPPPPPPLHPTGNHRTQLSSNSSVTDPSVGRPPS</sequence>
<accession>A0A4E0RBV2</accession>
<evidence type="ECO:0000256" key="1">
    <source>
        <dbReference type="ARBA" id="ARBA00023054"/>
    </source>
</evidence>
<feature type="coiled-coil region" evidence="2">
    <location>
        <begin position="1127"/>
        <end position="1214"/>
    </location>
</feature>
<feature type="compositionally biased region" description="Basic and acidic residues" evidence="3">
    <location>
        <begin position="985"/>
        <end position="1003"/>
    </location>
</feature>
<organism evidence="6 7">
    <name type="scientific">Fasciola hepatica</name>
    <name type="common">Liver fluke</name>
    <dbReference type="NCBI Taxonomy" id="6192"/>
    <lineage>
        <taxon>Eukaryota</taxon>
        <taxon>Metazoa</taxon>
        <taxon>Spiralia</taxon>
        <taxon>Lophotrochozoa</taxon>
        <taxon>Platyhelminthes</taxon>
        <taxon>Trematoda</taxon>
        <taxon>Digenea</taxon>
        <taxon>Plagiorchiida</taxon>
        <taxon>Echinostomata</taxon>
        <taxon>Echinostomatoidea</taxon>
        <taxon>Fasciolidae</taxon>
        <taxon>Fasciola</taxon>
    </lineage>
</organism>
<keyword evidence="4" id="KW-1133">Transmembrane helix</keyword>
<dbReference type="GO" id="GO:0005789">
    <property type="term" value="C:endoplasmic reticulum membrane"/>
    <property type="evidence" value="ECO:0007669"/>
    <property type="project" value="TreeGrafter"/>
</dbReference>